<dbReference type="HOGENOM" id="CLU_2214780_0_0_1"/>
<protein>
    <submittedName>
        <fullName evidence="1">Uncharacterized protein</fullName>
    </submittedName>
</protein>
<keyword evidence="2" id="KW-1185">Reference proteome</keyword>
<evidence type="ECO:0000313" key="2">
    <source>
        <dbReference type="Proteomes" id="UP000026915"/>
    </source>
</evidence>
<sequence>MVWFGQMGVTPSPRESTSWAQSGYTVQRYVMGSERLCNSKPLSPPPPSPPPHVALISVIPEDALLSKLQRIQQNTSSLPRHTPFASAFAPFVPLKLQLHFPIRENEI</sequence>
<gene>
    <name evidence="1" type="ORF">TCM_036976</name>
</gene>
<reference evidence="1 2" key="1">
    <citation type="journal article" date="2013" name="Genome Biol.">
        <title>The genome sequence of the most widely cultivated cacao type and its use to identify candidate genes regulating pod color.</title>
        <authorList>
            <person name="Motamayor J.C."/>
            <person name="Mockaitis K."/>
            <person name="Schmutz J."/>
            <person name="Haiminen N."/>
            <person name="Iii D.L."/>
            <person name="Cornejo O."/>
            <person name="Findley S.D."/>
            <person name="Zheng P."/>
            <person name="Utro F."/>
            <person name="Royaert S."/>
            <person name="Saski C."/>
            <person name="Jenkins J."/>
            <person name="Podicheti R."/>
            <person name="Zhao M."/>
            <person name="Scheffler B.E."/>
            <person name="Stack J.C."/>
            <person name="Feltus F.A."/>
            <person name="Mustiga G.M."/>
            <person name="Amores F."/>
            <person name="Phillips W."/>
            <person name="Marelli J.P."/>
            <person name="May G.D."/>
            <person name="Shapiro H."/>
            <person name="Ma J."/>
            <person name="Bustamante C.D."/>
            <person name="Schnell R.J."/>
            <person name="Main D."/>
            <person name="Gilbert D."/>
            <person name="Parida L."/>
            <person name="Kuhn D.N."/>
        </authorList>
    </citation>
    <scope>NUCLEOTIDE SEQUENCE [LARGE SCALE GENOMIC DNA]</scope>
    <source>
        <strain evidence="2">cv. Matina 1-6</strain>
    </source>
</reference>
<dbReference type="Gramene" id="EOY29444">
    <property type="protein sequence ID" value="EOY29444"/>
    <property type="gene ID" value="TCM_036976"/>
</dbReference>
<dbReference type="EMBL" id="CM001887">
    <property type="protein sequence ID" value="EOY29444.1"/>
    <property type="molecule type" value="Genomic_DNA"/>
</dbReference>
<proteinExistence type="predicted"/>
<name>A0A061GQM4_THECC</name>
<evidence type="ECO:0000313" key="1">
    <source>
        <dbReference type="EMBL" id="EOY29444.1"/>
    </source>
</evidence>
<dbReference type="AlphaFoldDB" id="A0A061GQM4"/>
<dbReference type="InParanoid" id="A0A061GQM4"/>
<organism evidence="1 2">
    <name type="scientific">Theobroma cacao</name>
    <name type="common">Cacao</name>
    <name type="synonym">Cocoa</name>
    <dbReference type="NCBI Taxonomy" id="3641"/>
    <lineage>
        <taxon>Eukaryota</taxon>
        <taxon>Viridiplantae</taxon>
        <taxon>Streptophyta</taxon>
        <taxon>Embryophyta</taxon>
        <taxon>Tracheophyta</taxon>
        <taxon>Spermatophyta</taxon>
        <taxon>Magnoliopsida</taxon>
        <taxon>eudicotyledons</taxon>
        <taxon>Gunneridae</taxon>
        <taxon>Pentapetalae</taxon>
        <taxon>rosids</taxon>
        <taxon>malvids</taxon>
        <taxon>Malvales</taxon>
        <taxon>Malvaceae</taxon>
        <taxon>Byttnerioideae</taxon>
        <taxon>Theobroma</taxon>
    </lineage>
</organism>
<accession>A0A061GQM4</accession>
<dbReference type="Proteomes" id="UP000026915">
    <property type="component" value="Chromosome 9"/>
</dbReference>